<accession>A0ACB6QQ56</accession>
<sequence length="58" mass="6919">YINKEHFFLAFKNTFLDVFIYNNYKKAFKASKLVLINTQVVLNYFNVQLCTLLLEPLL</sequence>
<protein>
    <submittedName>
        <fullName evidence="1">Uncharacterized protein</fullName>
    </submittedName>
</protein>
<evidence type="ECO:0000313" key="2">
    <source>
        <dbReference type="Proteomes" id="UP000799755"/>
    </source>
</evidence>
<comment type="caution">
    <text evidence="1">The sequence shown here is derived from an EMBL/GenBank/DDBJ whole genome shotgun (WGS) entry which is preliminary data.</text>
</comment>
<proteinExistence type="predicted"/>
<gene>
    <name evidence="1" type="ORF">BDR25DRAFT_161738</name>
</gene>
<feature type="non-terminal residue" evidence="1">
    <location>
        <position position="1"/>
    </location>
</feature>
<feature type="non-terminal residue" evidence="1">
    <location>
        <position position="58"/>
    </location>
</feature>
<keyword evidence="2" id="KW-1185">Reference proteome</keyword>
<dbReference type="EMBL" id="MU003513">
    <property type="protein sequence ID" value="KAF2469128.1"/>
    <property type="molecule type" value="Genomic_DNA"/>
</dbReference>
<name>A0ACB6QQ56_9PLEO</name>
<dbReference type="Proteomes" id="UP000799755">
    <property type="component" value="Unassembled WGS sequence"/>
</dbReference>
<organism evidence="1 2">
    <name type="scientific">Lindgomyces ingoldianus</name>
    <dbReference type="NCBI Taxonomy" id="673940"/>
    <lineage>
        <taxon>Eukaryota</taxon>
        <taxon>Fungi</taxon>
        <taxon>Dikarya</taxon>
        <taxon>Ascomycota</taxon>
        <taxon>Pezizomycotina</taxon>
        <taxon>Dothideomycetes</taxon>
        <taxon>Pleosporomycetidae</taxon>
        <taxon>Pleosporales</taxon>
        <taxon>Lindgomycetaceae</taxon>
        <taxon>Lindgomyces</taxon>
    </lineage>
</organism>
<reference evidence="1" key="1">
    <citation type="journal article" date="2020" name="Stud. Mycol.">
        <title>101 Dothideomycetes genomes: a test case for predicting lifestyles and emergence of pathogens.</title>
        <authorList>
            <person name="Haridas S."/>
            <person name="Albert R."/>
            <person name="Binder M."/>
            <person name="Bloem J."/>
            <person name="Labutti K."/>
            <person name="Salamov A."/>
            <person name="Andreopoulos B."/>
            <person name="Baker S."/>
            <person name="Barry K."/>
            <person name="Bills G."/>
            <person name="Bluhm B."/>
            <person name="Cannon C."/>
            <person name="Castanera R."/>
            <person name="Culley D."/>
            <person name="Daum C."/>
            <person name="Ezra D."/>
            <person name="Gonzalez J."/>
            <person name="Henrissat B."/>
            <person name="Kuo A."/>
            <person name="Liang C."/>
            <person name="Lipzen A."/>
            <person name="Lutzoni F."/>
            <person name="Magnuson J."/>
            <person name="Mondo S."/>
            <person name="Nolan M."/>
            <person name="Ohm R."/>
            <person name="Pangilinan J."/>
            <person name="Park H.-J."/>
            <person name="Ramirez L."/>
            <person name="Alfaro M."/>
            <person name="Sun H."/>
            <person name="Tritt A."/>
            <person name="Yoshinaga Y."/>
            <person name="Zwiers L.-H."/>
            <person name="Turgeon B."/>
            <person name="Goodwin S."/>
            <person name="Spatafora J."/>
            <person name="Crous P."/>
            <person name="Grigoriev I."/>
        </authorList>
    </citation>
    <scope>NUCLEOTIDE SEQUENCE</scope>
    <source>
        <strain evidence="1">ATCC 200398</strain>
    </source>
</reference>
<evidence type="ECO:0000313" key="1">
    <source>
        <dbReference type="EMBL" id="KAF2469128.1"/>
    </source>
</evidence>